<dbReference type="Pfam" id="PF03477">
    <property type="entry name" value="ATP-cone"/>
    <property type="match status" value="1"/>
</dbReference>
<dbReference type="InterPro" id="IPR013346">
    <property type="entry name" value="NrdE_NrdA_C"/>
</dbReference>
<organism evidence="12 13">
    <name type="scientific">Amycolatopsis xylanica</name>
    <dbReference type="NCBI Taxonomy" id="589385"/>
    <lineage>
        <taxon>Bacteria</taxon>
        <taxon>Bacillati</taxon>
        <taxon>Actinomycetota</taxon>
        <taxon>Actinomycetes</taxon>
        <taxon>Pseudonocardiales</taxon>
        <taxon>Pseudonocardiaceae</taxon>
        <taxon>Amycolatopsis</taxon>
    </lineage>
</organism>
<dbReference type="NCBIfam" id="NF005544">
    <property type="entry name" value="PRK07207.1"/>
    <property type="match status" value="1"/>
</dbReference>
<gene>
    <name evidence="12" type="ORF">SAMN05421504_105429</name>
</gene>
<reference evidence="12 13" key="1">
    <citation type="submission" date="2016-10" db="EMBL/GenBank/DDBJ databases">
        <authorList>
            <person name="de Groot N.N."/>
        </authorList>
    </citation>
    <scope>NUCLEOTIDE SEQUENCE [LARGE SCALE GENOMIC DNA]</scope>
    <source>
        <strain evidence="12 13">CPCC 202699</strain>
    </source>
</reference>
<keyword evidence="3 9" id="KW-0547">Nucleotide-binding</keyword>
<dbReference type="EMBL" id="FNON01000005">
    <property type="protein sequence ID" value="SDY39811.1"/>
    <property type="molecule type" value="Genomic_DNA"/>
</dbReference>
<evidence type="ECO:0000256" key="1">
    <source>
        <dbReference type="ARBA" id="ARBA00010406"/>
    </source>
</evidence>
<dbReference type="SUPFAM" id="SSF51998">
    <property type="entry name" value="PFL-like glycyl radical enzymes"/>
    <property type="match status" value="1"/>
</dbReference>
<dbReference type="UniPathway" id="UPA00326"/>
<proteinExistence type="inferred from homology"/>
<evidence type="ECO:0000256" key="8">
    <source>
        <dbReference type="ARBA" id="ARBA00047754"/>
    </source>
</evidence>
<evidence type="ECO:0000256" key="3">
    <source>
        <dbReference type="ARBA" id="ARBA00022741"/>
    </source>
</evidence>
<keyword evidence="13" id="KW-1185">Reference proteome</keyword>
<dbReference type="GO" id="GO:0004748">
    <property type="term" value="F:ribonucleoside-diphosphate reductase activity, thioredoxin disulfide as acceptor"/>
    <property type="evidence" value="ECO:0007669"/>
    <property type="project" value="UniProtKB-EC"/>
</dbReference>
<evidence type="ECO:0000256" key="10">
    <source>
        <dbReference type="RuleBase" id="RU003410"/>
    </source>
</evidence>
<keyword evidence="4 9" id="KW-0067">ATP-binding</keyword>
<dbReference type="PROSITE" id="PS00089">
    <property type="entry name" value="RIBORED_LARGE"/>
    <property type="match status" value="1"/>
</dbReference>
<sequence>MSVETNQRPPSSPDSAPASVRVIRRDGSVSPFDANKISVAMTKAFLAVEGGDAAVSSRIHHVVSELTQQVEAALLRHAGPETALHIEQIQDMVELSLMRGEHHKVARAYVLYRDERAKARKATTPVPAELAISVKGVDGKLRPLDWARVSHVVGEAVAGLDDVNAEAVLAEAKRNLYDGISADELALAQIMAARVLVEQEPNYSYVSARLLADKLRSEALSYLAGAPRLASQDEMETLYAPYFRDYLRRAVELELVDAELLSFDLDKITAAIKPDRDLDFGFLGLQTLYDRYFQHHNGVRFELPQAFFMRVAMGLAIREDNREARAIEFYELLSSFHFMASTPTLFNSGTTRPQLSSCFLTTVDDDLDSIFQAYKNNALLAKYSGGLGNDWTPVRGLGAHIKGTNGQSQGVVPFLKIANDTAVAVNQGGKRKGAACAYLETWHVDIEEFLDLRKNTGDDRRRTHDMNTANWVPDEFLRRVEADAQWTLFSPNETPDLHDLYGTAFAERYREYEAAAERGEMKVFRRVRAVELWRRMLTMLFETGHPWITFKDPCNLRSPQQHTGVVHSSNLCTEITLNTSVDEVAVCNLGSVNLLKHVTPDGLDTQRLEKTVRTAVRMLDNVIDINFYTIPEARRSNLRHRPIGLGLMGFQDALFELGLPLSSDAAVQFADQSMEHISYYAISASTDLAEERGQYQTFEGSLWSRGILPIDSLQLLIDARQGDALDVDTSSTLDWAPLRERVKTVGMRNSNVMAIAPTATISNICGVGQSIEPLFQNLFVKSNMSGDFTVVNPHLVKSLKERGLWDEVMVSDLKYFDGSLGQIDRVPDDLKALYATAFEVESRWLIDAGSRRQKWIDQAQSLNLYIAAPSGRKLDELYRYAWHKGLKTTYYLRAQSATHVEKSTLRGTDGKLNAVSATPAPAAAPPAVVPVAAPAVKAEPKEMPAVSDVDFVAAEGAACRIDDPDCEACQ</sequence>
<dbReference type="CDD" id="cd01679">
    <property type="entry name" value="RNR_I"/>
    <property type="match status" value="1"/>
</dbReference>
<dbReference type="InterPro" id="IPR005144">
    <property type="entry name" value="ATP-cone_dom"/>
</dbReference>
<dbReference type="AlphaFoldDB" id="A0A1H3JIP2"/>
<feature type="domain" description="ATP-cone" evidence="11">
    <location>
        <begin position="20"/>
        <end position="120"/>
    </location>
</feature>
<dbReference type="PANTHER" id="PTHR11573:SF6">
    <property type="entry name" value="RIBONUCLEOSIDE-DIPHOSPHATE REDUCTASE LARGE SUBUNIT"/>
    <property type="match status" value="1"/>
</dbReference>
<dbReference type="GO" id="GO:0009263">
    <property type="term" value="P:deoxyribonucleotide biosynthetic process"/>
    <property type="evidence" value="ECO:0007669"/>
    <property type="project" value="UniProtKB-KW"/>
</dbReference>
<dbReference type="GO" id="GO:0005524">
    <property type="term" value="F:ATP binding"/>
    <property type="evidence" value="ECO:0007669"/>
    <property type="project" value="UniProtKB-UniRule"/>
</dbReference>
<dbReference type="PROSITE" id="PS51161">
    <property type="entry name" value="ATP_CONE"/>
    <property type="match status" value="2"/>
</dbReference>
<evidence type="ECO:0000313" key="12">
    <source>
        <dbReference type="EMBL" id="SDY39811.1"/>
    </source>
</evidence>
<comment type="similarity">
    <text evidence="1 10">Belongs to the ribonucleoside diphosphate reductase large chain family.</text>
</comment>
<dbReference type="Proteomes" id="UP000199515">
    <property type="component" value="Unassembled WGS sequence"/>
</dbReference>
<evidence type="ECO:0000313" key="13">
    <source>
        <dbReference type="Proteomes" id="UP000199515"/>
    </source>
</evidence>
<dbReference type="Gene3D" id="3.20.70.20">
    <property type="match status" value="1"/>
</dbReference>
<keyword evidence="2" id="KW-0021">Allosteric enzyme</keyword>
<evidence type="ECO:0000259" key="11">
    <source>
        <dbReference type="PROSITE" id="PS51161"/>
    </source>
</evidence>
<feature type="domain" description="ATP-cone" evidence="11">
    <location>
        <begin position="132"/>
        <end position="221"/>
    </location>
</feature>
<dbReference type="RefSeq" id="WP_091292665.1">
    <property type="nucleotide sequence ID" value="NZ_FNON01000005.1"/>
</dbReference>
<accession>A0A1H3JIP2</accession>
<dbReference type="PANTHER" id="PTHR11573">
    <property type="entry name" value="RIBONUCLEOSIDE-DIPHOSPHATE REDUCTASE LARGE CHAIN"/>
    <property type="match status" value="1"/>
</dbReference>
<dbReference type="InterPro" id="IPR013509">
    <property type="entry name" value="RNR_lsu_N"/>
</dbReference>
<name>A0A1H3JIP2_9PSEU</name>
<dbReference type="SUPFAM" id="SSF48168">
    <property type="entry name" value="R1 subunit of ribonucleotide reductase, N-terminal domain"/>
    <property type="match status" value="1"/>
</dbReference>
<comment type="function">
    <text evidence="7 10">Provides the precursors necessary for DNA synthesis. Catalyzes the biosynthesis of deoxyribonucleotides from the corresponding ribonucleotides.</text>
</comment>
<dbReference type="InterPro" id="IPR008926">
    <property type="entry name" value="RNR_R1-su_N"/>
</dbReference>
<dbReference type="NCBIfam" id="TIGR02506">
    <property type="entry name" value="NrdE_NrdA"/>
    <property type="match status" value="1"/>
</dbReference>
<dbReference type="Pfam" id="PF02867">
    <property type="entry name" value="Ribonuc_red_lgC"/>
    <property type="match status" value="1"/>
</dbReference>
<dbReference type="OrthoDB" id="9762933at2"/>
<dbReference type="EC" id="1.17.4.1" evidence="10"/>
<comment type="catalytic activity">
    <reaction evidence="8 10">
        <text>a 2'-deoxyribonucleoside 5'-diphosphate + [thioredoxin]-disulfide + H2O = a ribonucleoside 5'-diphosphate + [thioredoxin]-dithiol</text>
        <dbReference type="Rhea" id="RHEA:23252"/>
        <dbReference type="Rhea" id="RHEA-COMP:10698"/>
        <dbReference type="Rhea" id="RHEA-COMP:10700"/>
        <dbReference type="ChEBI" id="CHEBI:15377"/>
        <dbReference type="ChEBI" id="CHEBI:29950"/>
        <dbReference type="ChEBI" id="CHEBI:50058"/>
        <dbReference type="ChEBI" id="CHEBI:57930"/>
        <dbReference type="ChEBI" id="CHEBI:73316"/>
        <dbReference type="EC" id="1.17.4.1"/>
    </reaction>
</comment>
<dbReference type="InterPro" id="IPR000788">
    <property type="entry name" value="RNR_lg_C"/>
</dbReference>
<dbReference type="Pfam" id="PF00317">
    <property type="entry name" value="Ribonuc_red_lgN"/>
    <property type="match status" value="1"/>
</dbReference>
<keyword evidence="6 10" id="KW-0215">Deoxyribonucleotide synthesis</keyword>
<evidence type="ECO:0000256" key="5">
    <source>
        <dbReference type="ARBA" id="ARBA00023002"/>
    </source>
</evidence>
<evidence type="ECO:0000256" key="6">
    <source>
        <dbReference type="ARBA" id="ARBA00023116"/>
    </source>
</evidence>
<evidence type="ECO:0000256" key="9">
    <source>
        <dbReference type="PROSITE-ProRule" id="PRU00492"/>
    </source>
</evidence>
<dbReference type="PRINTS" id="PR01183">
    <property type="entry name" value="RIBORDTASEM1"/>
</dbReference>
<evidence type="ECO:0000256" key="7">
    <source>
        <dbReference type="ARBA" id="ARBA00024942"/>
    </source>
</evidence>
<dbReference type="FunFam" id="3.20.70.20:FF:000009">
    <property type="entry name" value="Ribonucleoside-diphosphate reductase"/>
    <property type="match status" value="1"/>
</dbReference>
<keyword evidence="5 10" id="KW-0560">Oxidoreductase</keyword>
<dbReference type="InterPro" id="IPR039718">
    <property type="entry name" value="Rrm1"/>
</dbReference>
<dbReference type="GO" id="GO:0005971">
    <property type="term" value="C:ribonucleoside-diphosphate reductase complex"/>
    <property type="evidence" value="ECO:0007669"/>
    <property type="project" value="TreeGrafter"/>
</dbReference>
<protein>
    <recommendedName>
        <fullName evidence="10">Ribonucleoside-diphosphate reductase</fullName>
        <ecNumber evidence="10">1.17.4.1</ecNumber>
    </recommendedName>
</protein>
<evidence type="ECO:0000256" key="4">
    <source>
        <dbReference type="ARBA" id="ARBA00022840"/>
    </source>
</evidence>
<evidence type="ECO:0000256" key="2">
    <source>
        <dbReference type="ARBA" id="ARBA00022533"/>
    </source>
</evidence>
<dbReference type="STRING" id="589385.SAMN05421504_105429"/>